<dbReference type="EMBL" id="AP024959">
    <property type="protein sequence ID" value="BCZ85530.1"/>
    <property type="molecule type" value="Genomic_DNA"/>
</dbReference>
<keyword evidence="1" id="KW-0614">Plasmid</keyword>
<reference evidence="1 2" key="1">
    <citation type="journal article" date="2022" name="Front. Microbiol.">
        <title>Identification and characterization of a novel class of self-sufficient cytochrome P450 hydroxylase involved in cyclohexanecarboxylate degradation in Paraburkholderia terrae strain KU-64.</title>
        <authorList>
            <person name="Yamamoto T."/>
            <person name="Hasegawa Y."/>
            <person name="Iwaki H."/>
        </authorList>
    </citation>
    <scope>NUCLEOTIDE SEQUENCE [LARGE SCALE GENOMIC DNA]</scope>
    <source>
        <strain evidence="1 2">KU-64</strain>
    </source>
</reference>
<evidence type="ECO:0000313" key="1">
    <source>
        <dbReference type="EMBL" id="BCZ85530.1"/>
    </source>
</evidence>
<sequence>MFCPSFDVRRLRERAYPWHTYRVPDASNASARHTHVYTLCPQRASSTSLTGPHSDAAFS</sequence>
<protein>
    <submittedName>
        <fullName evidence="1">Uncharacterized protein</fullName>
    </submittedName>
</protein>
<dbReference type="Proteomes" id="UP001319874">
    <property type="component" value="Plasmid pPT365"/>
</dbReference>
<name>A0ABM7U2N9_9BURK</name>
<organism evidence="1 2">
    <name type="scientific">Paraburkholderia terrae</name>
    <dbReference type="NCBI Taxonomy" id="311230"/>
    <lineage>
        <taxon>Bacteria</taxon>
        <taxon>Pseudomonadati</taxon>
        <taxon>Pseudomonadota</taxon>
        <taxon>Betaproteobacteria</taxon>
        <taxon>Burkholderiales</taxon>
        <taxon>Burkholderiaceae</taxon>
        <taxon>Paraburkholderia</taxon>
    </lineage>
</organism>
<proteinExistence type="predicted"/>
<evidence type="ECO:0000313" key="2">
    <source>
        <dbReference type="Proteomes" id="UP001319874"/>
    </source>
</evidence>
<accession>A0ABM7U2N9</accession>
<geneLocation type="plasmid" evidence="1 2">
    <name>pPT365</name>
</geneLocation>
<gene>
    <name evidence="1" type="ORF">PTKU64_92050</name>
</gene>
<keyword evidence="2" id="KW-1185">Reference proteome</keyword>